<dbReference type="SUPFAM" id="SSF49464">
    <property type="entry name" value="Carboxypeptidase regulatory domain-like"/>
    <property type="match status" value="1"/>
</dbReference>
<evidence type="ECO:0000256" key="3">
    <source>
        <dbReference type="ARBA" id="ARBA00022452"/>
    </source>
</evidence>
<evidence type="ECO:0000256" key="7">
    <source>
        <dbReference type="PROSITE-ProRule" id="PRU01360"/>
    </source>
</evidence>
<evidence type="ECO:0000259" key="8">
    <source>
        <dbReference type="SMART" id="SM00965"/>
    </source>
</evidence>
<evidence type="ECO:0000256" key="1">
    <source>
        <dbReference type="ARBA" id="ARBA00004571"/>
    </source>
</evidence>
<reference evidence="9 10" key="1">
    <citation type="submission" date="2018-08" db="EMBL/GenBank/DDBJ databases">
        <title>A genome reference for cultivated species of the human gut microbiota.</title>
        <authorList>
            <person name="Zou Y."/>
            <person name="Xue W."/>
            <person name="Luo G."/>
        </authorList>
    </citation>
    <scope>NUCLEOTIDE SEQUENCE [LARGE SCALE GENOMIC DNA]</scope>
    <source>
        <strain evidence="9 10">AF20-9LB</strain>
    </source>
</reference>
<dbReference type="InterPro" id="IPR036942">
    <property type="entry name" value="Beta-barrel_TonB_sf"/>
</dbReference>
<dbReference type="Pfam" id="PF13715">
    <property type="entry name" value="CarbopepD_reg_2"/>
    <property type="match status" value="1"/>
</dbReference>
<dbReference type="GO" id="GO:0009279">
    <property type="term" value="C:cell outer membrane"/>
    <property type="evidence" value="ECO:0007669"/>
    <property type="project" value="UniProtKB-SubCell"/>
</dbReference>
<dbReference type="RefSeq" id="WP_118418632.1">
    <property type="nucleotide sequence ID" value="NZ_JAQDLI010000004.1"/>
</dbReference>
<dbReference type="InterPro" id="IPR012910">
    <property type="entry name" value="Plug_dom"/>
</dbReference>
<comment type="similarity">
    <text evidence="7">Belongs to the TonB-dependent receptor family.</text>
</comment>
<accession>A0A395VYQ5</accession>
<name>A0A395VYQ5_BACOV</name>
<organism evidence="9 10">
    <name type="scientific">Bacteroides ovatus</name>
    <dbReference type="NCBI Taxonomy" id="28116"/>
    <lineage>
        <taxon>Bacteria</taxon>
        <taxon>Pseudomonadati</taxon>
        <taxon>Bacteroidota</taxon>
        <taxon>Bacteroidia</taxon>
        <taxon>Bacteroidales</taxon>
        <taxon>Bacteroidaceae</taxon>
        <taxon>Bacteroides</taxon>
    </lineage>
</organism>
<dbReference type="InterPro" id="IPR039426">
    <property type="entry name" value="TonB-dep_rcpt-like"/>
</dbReference>
<evidence type="ECO:0000313" key="9">
    <source>
        <dbReference type="EMBL" id="RGS84572.1"/>
    </source>
</evidence>
<dbReference type="SMART" id="SM00965">
    <property type="entry name" value="STN"/>
    <property type="match status" value="1"/>
</dbReference>
<evidence type="ECO:0000256" key="5">
    <source>
        <dbReference type="ARBA" id="ARBA00023136"/>
    </source>
</evidence>
<comment type="caution">
    <text evidence="9">The sequence shown here is derived from an EMBL/GenBank/DDBJ whole genome shotgun (WGS) entry which is preliminary data.</text>
</comment>
<dbReference type="InterPro" id="IPR023997">
    <property type="entry name" value="TonB-dep_OMP_SusC/RagA_CS"/>
</dbReference>
<dbReference type="FunFam" id="2.60.40.1120:FF:000003">
    <property type="entry name" value="Outer membrane protein Omp121"/>
    <property type="match status" value="1"/>
</dbReference>
<sequence>MNKQPIVYGFALKRSIKNTKITFAVLLLFILQGIVGNVYAQEKKISISVKNEKLETVLRMVEKQTNYLFFYDSDEINKQQRITINQTNSSLKDVLDAVASKTNLSYTIKGRHIILAKKPNVSSANKDGRASGSEKKITGIVKDEADLPVVGANVIVPRTKKGVITDMNGNFSLEVAAGDEVEISYLGYTTQKIKISAQNFLNVVLREDAKSLNEVVVVGYGSVKKSDLTGSVASVSNTTLLRGGKTNSAGALQGELSGVTITRSNNKPGGGYDIKIRGINSITASSSPLIVIDGVPGGNLDFVNPDDIEKIDVLKDASATAIYGSSGANGVIIVTTKRGQTGKPKISYNGYVGVRSYTNLPDMMSGDEYVQLAREATRGGAPNYIYKRDEQIFTDPSELQAVKEGKYFDWLDAVSSPAFMTNHSLSAIGGTEAVKYGFSGGYYFEDGMIQPQEYTRYNLRSVIDITINKHVSFGGSMYAVHSIREKGNWDLLRDVFRMRPTQHPNSLVTGEEIWKYSGNNLFNPLVTSQNQRSQVKSLNLQSNIYLKITPIENLELTSSFSPYFTQTSMGDYIGVWTKAQQGTAKGAKANATKDNSLSWIWDNIVNYTWKKSVHSITATGVFSAQKYQYDRLYGASKDLSFNSLWYNLNGGAIESLSSNFSQWTMMSYVGRINYGLMDRYLLTASLRYDGSSRLSEGNKWALFPSAAIAWRITEEDFAKNLDWLSNLKLRFSYGQAGNTNSVSPYASEGTISGSVYYPFGTSTSVGNLPANIANPMLTWERTSEYNVGLDFGFLNQRISGNIEYYNRTTNDLLMKRNIPVHLGYSSVTSNVGSVRNSGFELQLNTANIMTKNFAWNTTINLAYNKNEIVSLADEEDLSNYSIHLQGMRGRYSDKRFIGKPVDTNWTQNTIGVWQLGEEEEAAKYGCVPGNFKIKDYNNDGKLTDDDYIIDGKRTPDWTGGMTNMFKIYDFDFSFHMYFQAGATQYDRFFENFALEWNSQNFNNLRTNYWTPENPSNTMGRPSQMGSRGNIAYERTDFLKVSYITLGYTLNKRLMSKWGLDNARIYVTVQNPFILTKFRGLDPEQPDLTNIGDTDGMTMNALLGVNISF</sequence>
<dbReference type="AlphaFoldDB" id="A0A395VYQ5"/>
<dbReference type="InterPro" id="IPR008969">
    <property type="entry name" value="CarboxyPept-like_regulatory"/>
</dbReference>
<keyword evidence="3 7" id="KW-1134">Transmembrane beta strand</keyword>
<dbReference type="NCBIfam" id="TIGR04057">
    <property type="entry name" value="SusC_RagA_signa"/>
    <property type="match status" value="1"/>
</dbReference>
<comment type="subcellular location">
    <subcellularLocation>
        <location evidence="1 7">Cell outer membrane</location>
        <topology evidence="1 7">Multi-pass membrane protein</topology>
    </subcellularLocation>
</comment>
<dbReference type="Proteomes" id="UP000266492">
    <property type="component" value="Unassembled WGS sequence"/>
</dbReference>
<dbReference type="InterPro" id="IPR037066">
    <property type="entry name" value="Plug_dom_sf"/>
</dbReference>
<protein>
    <submittedName>
        <fullName evidence="9">SusC/RagA family TonB-linked outer membrane protein</fullName>
    </submittedName>
</protein>
<dbReference type="EMBL" id="QRVZ01000006">
    <property type="protein sequence ID" value="RGS84572.1"/>
    <property type="molecule type" value="Genomic_DNA"/>
</dbReference>
<evidence type="ECO:0000313" key="10">
    <source>
        <dbReference type="Proteomes" id="UP000266492"/>
    </source>
</evidence>
<gene>
    <name evidence="9" type="ORF">DWX70_09365</name>
</gene>
<dbReference type="Gene3D" id="3.55.50.30">
    <property type="match status" value="1"/>
</dbReference>
<evidence type="ECO:0000256" key="6">
    <source>
        <dbReference type="ARBA" id="ARBA00023237"/>
    </source>
</evidence>
<proteinExistence type="inferred from homology"/>
<dbReference type="Pfam" id="PF07715">
    <property type="entry name" value="Plug"/>
    <property type="match status" value="1"/>
</dbReference>
<keyword evidence="4 7" id="KW-0812">Transmembrane</keyword>
<dbReference type="Pfam" id="PF07660">
    <property type="entry name" value="STN"/>
    <property type="match status" value="1"/>
</dbReference>
<evidence type="ECO:0000256" key="2">
    <source>
        <dbReference type="ARBA" id="ARBA00022448"/>
    </source>
</evidence>
<dbReference type="Gene3D" id="2.170.130.10">
    <property type="entry name" value="TonB-dependent receptor, plug domain"/>
    <property type="match status" value="1"/>
</dbReference>
<dbReference type="PROSITE" id="PS52016">
    <property type="entry name" value="TONB_DEPENDENT_REC_3"/>
    <property type="match status" value="1"/>
</dbReference>
<keyword evidence="6 7" id="KW-0998">Cell outer membrane</keyword>
<evidence type="ECO:0000256" key="4">
    <source>
        <dbReference type="ARBA" id="ARBA00022692"/>
    </source>
</evidence>
<keyword evidence="5 7" id="KW-0472">Membrane</keyword>
<dbReference type="Gene3D" id="2.40.170.20">
    <property type="entry name" value="TonB-dependent receptor, beta-barrel domain"/>
    <property type="match status" value="1"/>
</dbReference>
<keyword evidence="2 7" id="KW-0813">Transport</keyword>
<dbReference type="SUPFAM" id="SSF56935">
    <property type="entry name" value="Porins"/>
    <property type="match status" value="1"/>
</dbReference>
<dbReference type="InterPro" id="IPR011662">
    <property type="entry name" value="Secretin/TonB_short_N"/>
</dbReference>
<feature type="domain" description="Secretin/TonB short N-terminal" evidence="8">
    <location>
        <begin position="67"/>
        <end position="118"/>
    </location>
</feature>
<dbReference type="NCBIfam" id="TIGR04056">
    <property type="entry name" value="OMP_RagA_SusC"/>
    <property type="match status" value="1"/>
</dbReference>
<dbReference type="Gene3D" id="2.60.40.1120">
    <property type="entry name" value="Carboxypeptidase-like, regulatory domain"/>
    <property type="match status" value="1"/>
</dbReference>
<dbReference type="InterPro" id="IPR023996">
    <property type="entry name" value="TonB-dep_OMP_SusC/RagA"/>
</dbReference>